<dbReference type="InterPro" id="IPR010296">
    <property type="entry name" value="DUF899_thioredox"/>
</dbReference>
<protein>
    <submittedName>
        <fullName evidence="2">Predicted dithiol-disulfide oxidoreductase, DUF899 family</fullName>
    </submittedName>
</protein>
<dbReference type="Pfam" id="PF05988">
    <property type="entry name" value="DUF899"/>
    <property type="match status" value="1"/>
</dbReference>
<proteinExistence type="predicted"/>
<evidence type="ECO:0000256" key="1">
    <source>
        <dbReference type="SAM" id="MobiDB-lite"/>
    </source>
</evidence>
<dbReference type="SUPFAM" id="SSF52833">
    <property type="entry name" value="Thioredoxin-like"/>
    <property type="match status" value="1"/>
</dbReference>
<name>A0A1G9JUU4_9PSED</name>
<dbReference type="RefSeq" id="WP_084335581.1">
    <property type="nucleotide sequence ID" value="NZ_FNFD01000020.1"/>
</dbReference>
<dbReference type="EMBL" id="FNFD01000020">
    <property type="protein sequence ID" value="SDL40914.1"/>
    <property type="molecule type" value="Genomic_DNA"/>
</dbReference>
<feature type="compositionally biased region" description="Low complexity" evidence="1">
    <location>
        <begin position="248"/>
        <end position="262"/>
    </location>
</feature>
<evidence type="ECO:0000313" key="2">
    <source>
        <dbReference type="EMBL" id="SDL40914.1"/>
    </source>
</evidence>
<dbReference type="AlphaFoldDB" id="A0A1G9JUU4"/>
<organism evidence="2 3">
    <name type="scientific">Pseudomonas indica</name>
    <dbReference type="NCBI Taxonomy" id="137658"/>
    <lineage>
        <taxon>Bacteria</taxon>
        <taxon>Pseudomonadati</taxon>
        <taxon>Pseudomonadota</taxon>
        <taxon>Gammaproteobacteria</taxon>
        <taxon>Pseudomonadales</taxon>
        <taxon>Pseudomonadaceae</taxon>
        <taxon>Pseudomonas</taxon>
    </lineage>
</organism>
<sequence>MNANTLEQPRVVSREEWRAARRQLLQREKAITHQLDEVAAERRRLPWVKIDKPYRFEGPDGVKSLADLFGGSSQLIVYHFMFAPGWEEGCHGCSFVADHIDGANLHLAHHDVTLLAVSRAPWAQIAPFKKRMGWRFDWLSSAGSDFNRDFGVQFSAEEIASGRALYNGEARSDIGEDMPGLSVFYRNPEGEIFHTYSTYARGLDLLLGAHNYLDFTPKGRNERSTMDWVRLHDRYEGAAATESCCAGAAQPGQAGGKSAAAKRNVIVQ</sequence>
<reference evidence="2 3" key="1">
    <citation type="submission" date="2016-10" db="EMBL/GenBank/DDBJ databases">
        <authorList>
            <person name="de Groot N.N."/>
        </authorList>
    </citation>
    <scope>NUCLEOTIDE SEQUENCE [LARGE SCALE GENOMIC DNA]</scope>
    <source>
        <strain evidence="2 3">JCM 21544</strain>
    </source>
</reference>
<gene>
    <name evidence="2" type="ORF">SAMN05216186_12044</name>
</gene>
<dbReference type="STRING" id="137658.SAMN05216186_12044"/>
<dbReference type="Proteomes" id="UP000198706">
    <property type="component" value="Unassembled WGS sequence"/>
</dbReference>
<feature type="region of interest" description="Disordered" evidence="1">
    <location>
        <begin position="248"/>
        <end position="268"/>
    </location>
</feature>
<keyword evidence="3" id="KW-1185">Reference proteome</keyword>
<dbReference type="InterPro" id="IPR036249">
    <property type="entry name" value="Thioredoxin-like_sf"/>
</dbReference>
<accession>A0A1G9JUU4</accession>
<evidence type="ECO:0000313" key="3">
    <source>
        <dbReference type="Proteomes" id="UP000198706"/>
    </source>
</evidence>